<feature type="active site" description="Proton acceptor" evidence="8">
    <location>
        <position position="72"/>
    </location>
</feature>
<dbReference type="InterPro" id="IPR036291">
    <property type="entry name" value="NAD(P)-bd_dom_sf"/>
</dbReference>
<feature type="binding site" evidence="8">
    <location>
        <position position="224"/>
    </location>
    <ligand>
        <name>shikimate</name>
        <dbReference type="ChEBI" id="CHEBI:36208"/>
    </ligand>
</feature>
<dbReference type="Pfam" id="PF01488">
    <property type="entry name" value="Shikimate_DH"/>
    <property type="match status" value="1"/>
</dbReference>
<evidence type="ECO:0000256" key="2">
    <source>
        <dbReference type="ARBA" id="ARBA00012962"/>
    </source>
</evidence>
<dbReference type="Pfam" id="PF18317">
    <property type="entry name" value="SDH_C"/>
    <property type="match status" value="1"/>
</dbReference>
<name>A0ABP3X7T1_9ALTE</name>
<comment type="caution">
    <text evidence="12">The sequence shown here is derived from an EMBL/GenBank/DDBJ whole genome shotgun (WGS) entry which is preliminary data.</text>
</comment>
<dbReference type="Pfam" id="PF08501">
    <property type="entry name" value="Shikimate_dh_N"/>
    <property type="match status" value="1"/>
</dbReference>
<feature type="binding site" evidence="8">
    <location>
        <position position="222"/>
    </location>
    <ligand>
        <name>NADP(+)</name>
        <dbReference type="ChEBI" id="CHEBI:58349"/>
    </ligand>
</feature>
<dbReference type="SUPFAM" id="SSF53223">
    <property type="entry name" value="Aminoacid dehydrogenase-like, N-terminal domain"/>
    <property type="match status" value="1"/>
</dbReference>
<comment type="pathway">
    <text evidence="1 8">Metabolic intermediate biosynthesis; chorismate biosynthesis; chorismate from D-erythrose 4-phosphate and phosphoenolpyruvate: step 4/7.</text>
</comment>
<evidence type="ECO:0000256" key="4">
    <source>
        <dbReference type="ARBA" id="ARBA00022857"/>
    </source>
</evidence>
<comment type="catalytic activity">
    <reaction evidence="7 8">
        <text>shikimate + NADP(+) = 3-dehydroshikimate + NADPH + H(+)</text>
        <dbReference type="Rhea" id="RHEA:17737"/>
        <dbReference type="ChEBI" id="CHEBI:15378"/>
        <dbReference type="ChEBI" id="CHEBI:16630"/>
        <dbReference type="ChEBI" id="CHEBI:36208"/>
        <dbReference type="ChEBI" id="CHEBI:57783"/>
        <dbReference type="ChEBI" id="CHEBI:58349"/>
        <dbReference type="EC" id="1.1.1.25"/>
    </reaction>
</comment>
<dbReference type="SUPFAM" id="SSF51735">
    <property type="entry name" value="NAD(P)-binding Rossmann-fold domains"/>
    <property type="match status" value="1"/>
</dbReference>
<comment type="similarity">
    <text evidence="8">Belongs to the shikimate dehydrogenase family.</text>
</comment>
<dbReference type="InterPro" id="IPR022893">
    <property type="entry name" value="Shikimate_DH_fam"/>
</dbReference>
<dbReference type="Proteomes" id="UP001500359">
    <property type="component" value="Unassembled WGS sequence"/>
</dbReference>
<dbReference type="CDD" id="cd01065">
    <property type="entry name" value="NAD_bind_Shikimate_DH"/>
    <property type="match status" value="1"/>
</dbReference>
<dbReference type="Gene3D" id="3.40.50.10860">
    <property type="entry name" value="Leucine Dehydrogenase, chain A, domain 1"/>
    <property type="match status" value="1"/>
</dbReference>
<comment type="function">
    <text evidence="8">Involved in the biosynthesis of the chorismate, which leads to the biosynthesis of aromatic amino acids. Catalyzes the reversible NADPH linked reduction of 3-dehydroshikimate (DHSA) to yield shikimate (SA).</text>
</comment>
<comment type="caution">
    <text evidence="8">Lacks conserved residue(s) required for the propagation of feature annotation.</text>
</comment>
<protein>
    <recommendedName>
        <fullName evidence="2 8">Shikimate dehydrogenase (NADP(+))</fullName>
        <shortName evidence="8">SDH</shortName>
        <ecNumber evidence="2 8">1.1.1.25</ecNumber>
    </recommendedName>
</protein>
<feature type="binding site" evidence="8">
    <location>
        <begin position="157"/>
        <end position="162"/>
    </location>
    <ligand>
        <name>NADP(+)</name>
        <dbReference type="ChEBI" id="CHEBI:58349"/>
    </ligand>
</feature>
<feature type="binding site" evidence="8">
    <location>
        <position position="253"/>
    </location>
    <ligand>
        <name>shikimate</name>
        <dbReference type="ChEBI" id="CHEBI:36208"/>
    </ligand>
</feature>
<dbReference type="HAMAP" id="MF_00222">
    <property type="entry name" value="Shikimate_DH_AroE"/>
    <property type="match status" value="1"/>
</dbReference>
<dbReference type="InterPro" id="IPR011342">
    <property type="entry name" value="Shikimate_DH"/>
</dbReference>
<dbReference type="PANTHER" id="PTHR21089:SF1">
    <property type="entry name" value="BIFUNCTIONAL 3-DEHYDROQUINATE DEHYDRATASE_SHIKIMATE DEHYDROGENASE, CHLOROPLASTIC"/>
    <property type="match status" value="1"/>
</dbReference>
<feature type="binding site" evidence="8">
    <location>
        <position position="93"/>
    </location>
    <ligand>
        <name>shikimate</name>
        <dbReference type="ChEBI" id="CHEBI:36208"/>
    </ligand>
</feature>
<proteinExistence type="inferred from homology"/>
<evidence type="ECO:0000256" key="7">
    <source>
        <dbReference type="ARBA" id="ARBA00049442"/>
    </source>
</evidence>
<accession>A0ABP3X7T1</accession>
<keyword evidence="6 8" id="KW-0057">Aromatic amino acid biosynthesis</keyword>
<keyword evidence="3 8" id="KW-0028">Amino-acid biosynthesis</keyword>
<dbReference type="NCBIfam" id="TIGR00507">
    <property type="entry name" value="aroE"/>
    <property type="match status" value="1"/>
</dbReference>
<evidence type="ECO:0000259" key="11">
    <source>
        <dbReference type="Pfam" id="PF18317"/>
    </source>
</evidence>
<keyword evidence="4 8" id="KW-0521">NADP</keyword>
<evidence type="ECO:0000313" key="13">
    <source>
        <dbReference type="Proteomes" id="UP001500359"/>
    </source>
</evidence>
<keyword evidence="5 8" id="KW-0560">Oxidoreductase</keyword>
<evidence type="ECO:0000256" key="1">
    <source>
        <dbReference type="ARBA" id="ARBA00004871"/>
    </source>
</evidence>
<feature type="domain" description="Quinate/shikimate 5-dehydrogenase/glutamyl-tRNA reductase" evidence="9">
    <location>
        <begin position="124"/>
        <end position="200"/>
    </location>
</feature>
<organism evidence="12 13">
    <name type="scientific">Aliiglaciecola litoralis</name>
    <dbReference type="NCBI Taxonomy" id="582857"/>
    <lineage>
        <taxon>Bacteria</taxon>
        <taxon>Pseudomonadati</taxon>
        <taxon>Pseudomonadota</taxon>
        <taxon>Gammaproteobacteria</taxon>
        <taxon>Alteromonadales</taxon>
        <taxon>Alteromonadaceae</taxon>
        <taxon>Aliiglaciecola</taxon>
    </lineage>
</organism>
<dbReference type="PANTHER" id="PTHR21089">
    <property type="entry name" value="SHIKIMATE DEHYDROGENASE"/>
    <property type="match status" value="1"/>
</dbReference>
<feature type="binding site" evidence="8">
    <location>
        <position position="109"/>
    </location>
    <ligand>
        <name>shikimate</name>
        <dbReference type="ChEBI" id="CHEBI:36208"/>
    </ligand>
</feature>
<evidence type="ECO:0000256" key="8">
    <source>
        <dbReference type="HAMAP-Rule" id="MF_00222"/>
    </source>
</evidence>
<dbReference type="Gene3D" id="3.40.50.720">
    <property type="entry name" value="NAD(P)-binding Rossmann-like Domain"/>
    <property type="match status" value="1"/>
</dbReference>
<dbReference type="InterPro" id="IPR046346">
    <property type="entry name" value="Aminoacid_DH-like_N_sf"/>
</dbReference>
<evidence type="ECO:0000256" key="3">
    <source>
        <dbReference type="ARBA" id="ARBA00022605"/>
    </source>
</evidence>
<evidence type="ECO:0000313" key="12">
    <source>
        <dbReference type="EMBL" id="GAA0860065.1"/>
    </source>
</evidence>
<comment type="subunit">
    <text evidence="8">Homodimer.</text>
</comment>
<feature type="binding site" evidence="8">
    <location>
        <begin position="133"/>
        <end position="137"/>
    </location>
    <ligand>
        <name>NADP(+)</name>
        <dbReference type="ChEBI" id="CHEBI:58349"/>
    </ligand>
</feature>
<gene>
    <name evidence="8 12" type="primary">aroE</name>
    <name evidence="12" type="ORF">GCM10009114_35860</name>
</gene>
<reference evidence="13" key="1">
    <citation type="journal article" date="2019" name="Int. J. Syst. Evol. Microbiol.">
        <title>The Global Catalogue of Microorganisms (GCM) 10K type strain sequencing project: providing services to taxonomists for standard genome sequencing and annotation.</title>
        <authorList>
            <consortium name="The Broad Institute Genomics Platform"/>
            <consortium name="The Broad Institute Genome Sequencing Center for Infectious Disease"/>
            <person name="Wu L."/>
            <person name="Ma J."/>
        </authorList>
    </citation>
    <scope>NUCLEOTIDE SEQUENCE [LARGE SCALE GENOMIC DNA]</scope>
    <source>
        <strain evidence="13">JCM 15896</strain>
    </source>
</reference>
<dbReference type="RefSeq" id="WP_343862492.1">
    <property type="nucleotide sequence ID" value="NZ_BAAAFD010000017.1"/>
</dbReference>
<dbReference type="InterPro" id="IPR041121">
    <property type="entry name" value="SDH_C"/>
</dbReference>
<dbReference type="NCBIfam" id="NF001310">
    <property type="entry name" value="PRK00258.1-2"/>
    <property type="match status" value="1"/>
</dbReference>
<feature type="binding site" evidence="8">
    <location>
        <position position="68"/>
    </location>
    <ligand>
        <name>shikimate</name>
        <dbReference type="ChEBI" id="CHEBI:36208"/>
    </ligand>
</feature>
<evidence type="ECO:0000259" key="10">
    <source>
        <dbReference type="Pfam" id="PF08501"/>
    </source>
</evidence>
<evidence type="ECO:0000256" key="6">
    <source>
        <dbReference type="ARBA" id="ARBA00023141"/>
    </source>
</evidence>
<dbReference type="InterPro" id="IPR006151">
    <property type="entry name" value="Shikm_DH/Glu-tRNA_Rdtase"/>
</dbReference>
<dbReference type="EMBL" id="BAAAFD010000017">
    <property type="protein sequence ID" value="GAA0860065.1"/>
    <property type="molecule type" value="Genomic_DNA"/>
</dbReference>
<feature type="domain" description="Shikimate dehydrogenase substrate binding N-terminal" evidence="10">
    <location>
        <begin position="12"/>
        <end position="95"/>
    </location>
</feature>
<keyword evidence="13" id="KW-1185">Reference proteome</keyword>
<dbReference type="InterPro" id="IPR013708">
    <property type="entry name" value="Shikimate_DH-bd_N"/>
</dbReference>
<evidence type="ECO:0000259" key="9">
    <source>
        <dbReference type="Pfam" id="PF01488"/>
    </source>
</evidence>
<dbReference type="EC" id="1.1.1.25" evidence="2 8"/>
<sequence>MTSSSAVDRYAVFGNPIAQSKSPTIHQLFALQTEQDLTYDKILGQVGGFSASLAGFFADPYAKGCNVTMPFKEDAANWVTELSPAAQAAGAVNTISRLDNGGFRGDNTDGQGLVVDLENQQFLFADSNVLLIGAGGAAKGVVLPLLQKGLASLDIVNRTQVKAISLCDRFNDERLSGKSFEQVNREAKHYDLIVNCTSTSLQNELPPLSEEVISRAEHIYDMVYQSADTIFIAKAKQLDVKKTSDGLGMLVGQAAYSFFLWRGVMPKIQPVLDKLRVQL</sequence>
<feature type="binding site" evidence="8">
    <location>
        <begin position="20"/>
        <end position="22"/>
    </location>
    <ligand>
        <name>shikimate</name>
        <dbReference type="ChEBI" id="CHEBI:36208"/>
    </ligand>
</feature>
<feature type="domain" description="SDH C-terminal" evidence="11">
    <location>
        <begin position="246"/>
        <end position="276"/>
    </location>
</feature>
<feature type="binding site" evidence="8">
    <location>
        <position position="246"/>
    </location>
    <ligand>
        <name>NADP(+)</name>
        <dbReference type="ChEBI" id="CHEBI:58349"/>
    </ligand>
</feature>
<evidence type="ECO:0000256" key="5">
    <source>
        <dbReference type="ARBA" id="ARBA00023002"/>
    </source>
</evidence>